<protein>
    <submittedName>
        <fullName evidence="3">Serine hydrolase</fullName>
    </submittedName>
</protein>
<dbReference type="InterPro" id="IPR001466">
    <property type="entry name" value="Beta-lactam-related"/>
</dbReference>
<proteinExistence type="predicted"/>
<dbReference type="Proteomes" id="UP000192769">
    <property type="component" value="Unassembled WGS sequence"/>
</dbReference>
<evidence type="ECO:0000313" key="3">
    <source>
        <dbReference type="EMBL" id="OQP29937.1"/>
    </source>
</evidence>
<reference evidence="3 4" key="1">
    <citation type="submission" date="2017-02" db="EMBL/GenBank/DDBJ databases">
        <title>Whole genome shotgun sequence of Pantoea agglomerans strain AS1 isolated from a cycad, Zamia floridana in Central Florida, USA.</title>
        <authorList>
            <person name="Lata P."/>
            <person name="Govindarajan S."/>
            <person name="Qi F."/>
            <person name="Li J.-L."/>
            <person name="Maurya S.K."/>
            <person name="Sahoo M.K."/>
        </authorList>
    </citation>
    <scope>NUCLEOTIDE SEQUENCE [LARGE SCALE GENOMIC DNA]</scope>
    <source>
        <strain evidence="3 4">AS1</strain>
    </source>
</reference>
<dbReference type="OrthoDB" id="119951at2"/>
<evidence type="ECO:0000256" key="1">
    <source>
        <dbReference type="SAM" id="SignalP"/>
    </source>
</evidence>
<feature type="signal peptide" evidence="1">
    <location>
        <begin position="1"/>
        <end position="27"/>
    </location>
</feature>
<comment type="caution">
    <text evidence="3">The sequence shown here is derived from an EMBL/GenBank/DDBJ whole genome shotgun (WGS) entry which is preliminary data.</text>
</comment>
<dbReference type="InterPro" id="IPR050789">
    <property type="entry name" value="Diverse_Enzym_Activities"/>
</dbReference>
<dbReference type="Pfam" id="PF00144">
    <property type="entry name" value="Beta-lactamase"/>
    <property type="match status" value="1"/>
</dbReference>
<organism evidence="3 4">
    <name type="scientific">Pantoea latae</name>
    <dbReference type="NCBI Taxonomy" id="1964541"/>
    <lineage>
        <taxon>Bacteria</taxon>
        <taxon>Pseudomonadati</taxon>
        <taxon>Pseudomonadota</taxon>
        <taxon>Gammaproteobacteria</taxon>
        <taxon>Enterobacterales</taxon>
        <taxon>Erwiniaceae</taxon>
        <taxon>Pantoea</taxon>
    </lineage>
</organism>
<dbReference type="InterPro" id="IPR012338">
    <property type="entry name" value="Beta-lactam/transpept-like"/>
</dbReference>
<dbReference type="SUPFAM" id="SSF56601">
    <property type="entry name" value="beta-lactamase/transpeptidase-like"/>
    <property type="match status" value="1"/>
</dbReference>
<keyword evidence="4" id="KW-1185">Reference proteome</keyword>
<feature type="chain" id="PRO_5012280319" evidence="1">
    <location>
        <begin position="28"/>
        <end position="437"/>
    </location>
</feature>
<dbReference type="RefSeq" id="WP_081142528.1">
    <property type="nucleotide sequence ID" value="NZ_MWUE01000043.1"/>
</dbReference>
<keyword evidence="3" id="KW-0378">Hydrolase</keyword>
<dbReference type="EMBL" id="MWUE01000043">
    <property type="protein sequence ID" value="OQP29937.1"/>
    <property type="molecule type" value="Genomic_DNA"/>
</dbReference>
<dbReference type="Gene3D" id="3.40.710.10">
    <property type="entry name" value="DD-peptidase/beta-lactamase superfamily"/>
    <property type="match status" value="1"/>
</dbReference>
<dbReference type="AlphaFoldDB" id="A0A1V9D7Y1"/>
<name>A0A1V9D7Y1_9GAMM</name>
<keyword evidence="1" id="KW-0732">Signal</keyword>
<evidence type="ECO:0000259" key="2">
    <source>
        <dbReference type="Pfam" id="PF00144"/>
    </source>
</evidence>
<accession>A0A1V9D7Y1</accession>
<dbReference type="GO" id="GO:0016787">
    <property type="term" value="F:hydrolase activity"/>
    <property type="evidence" value="ECO:0007669"/>
    <property type="project" value="UniProtKB-KW"/>
</dbReference>
<sequence length="437" mass="48036">MKKPDKNLLLALSLATTALLSHGVAAAQHSACGGVPLSVCPTPFDRALPDPKTMLSWDQQDRVVGFRNDYRNYPADVFRHGAARPLPLARRQLGEVSYQVNGHRYSLADYLQRQNVAGMLVLKNGQIAYKYLAHGNSDSTLWTSRSVGKSVVSTLVGVALKQGKIHSLEDKVTRYEPELEGTAWQDVTLRQLLTHTSGVAWNEDYTQPDSDFAQLTQCEARAGTYDCVRDLVTGLKKAHPAGQHWSYSSGGAWLLGDVLERATGMSLAAYLQQSIWQPYGMASDGVWHAYQPGKHDVGAHGFNATLEDWGRFGEFVLHEGRLPNGEKALPDGWLKLASSWTQAQGSISAAHPQGLYGFQWWNNEVPANAQNVEPAPEASLKGSLWALGIYGQVIMVNPAEQLVIVQWSTWPQAEPSFSAQPLEASLMYSAIAQQLRE</sequence>
<feature type="domain" description="Beta-lactamase-related" evidence="2">
    <location>
        <begin position="110"/>
        <end position="417"/>
    </location>
</feature>
<dbReference type="PANTHER" id="PTHR43283">
    <property type="entry name" value="BETA-LACTAMASE-RELATED"/>
    <property type="match status" value="1"/>
</dbReference>
<evidence type="ECO:0000313" key="4">
    <source>
        <dbReference type="Proteomes" id="UP000192769"/>
    </source>
</evidence>
<gene>
    <name evidence="3" type="ORF">B2J69_22455</name>
</gene>
<dbReference type="PANTHER" id="PTHR43283:SF14">
    <property type="entry name" value="BLL8153 PROTEIN"/>
    <property type="match status" value="1"/>
</dbReference>